<sequence>MMIKNILIVALACAALLVPAEADAQGFLKKLKQKAQQAVGLTADRQEESGENVEQTDGNNISVPSGSDIVPKRRTVTLNWDGIIKPSTASSASTLMSELPPLPTAEEMARSTMEERDTYFRHILSVVTRAEELEKNATGCSDAEIEVLRDKWERKVQELFGLTKTEMTILNDESATEVQKKPVREKVMMKITGTNPGSMDLEKLEKMSEKEQEDYLKAHPEFIQQMQQIAMNTRNFSNQTKQMTQAFSSYEAKMGKLAQSHIRFVMHEENHSYESIAKKYAGKLEVIKQKICDTDNAIEIERLYDEADKLIYSYRLEAAKEYRASLQRQIDESKKYTTEMIRLSRKLVADGELPECVIGRMDMNAVINVGNLLKNAYDKLPAASFSLPVCSEVLYQLPEGWTFCSWECGYPVGRGATASDLPRIGVGGFGCEWPLLLERDTKDNGTEYAVWECGKIRKICEEELNNLNKQTDKRRKHQVKNGDTPVYGIYKSRSGKRTVEYSRSGELIFNGMMTFTPLVFSPQSDRLEWLMFDEDKVVKCTYKL</sequence>
<dbReference type="EMBL" id="RQYF01000008">
    <property type="protein sequence ID" value="RRD92599.1"/>
    <property type="molecule type" value="Genomic_DNA"/>
</dbReference>
<name>A0A3P2AAR7_9BACE</name>
<evidence type="ECO:0000313" key="4">
    <source>
        <dbReference type="Proteomes" id="UP000279562"/>
    </source>
</evidence>
<protein>
    <submittedName>
        <fullName evidence="3">Uncharacterized protein</fullName>
    </submittedName>
</protein>
<dbReference type="AlphaFoldDB" id="A0A3P2AAR7"/>
<feature type="compositionally biased region" description="Polar residues" evidence="1">
    <location>
        <begin position="52"/>
        <end position="65"/>
    </location>
</feature>
<organism evidence="3 4">
    <name type="scientific">Prevotella heparinolytica</name>
    <dbReference type="NCBI Taxonomy" id="28113"/>
    <lineage>
        <taxon>Bacteria</taxon>
        <taxon>Pseudomonadati</taxon>
        <taxon>Bacteroidota</taxon>
        <taxon>Bacteroidia</taxon>
        <taxon>Bacteroidales</taxon>
        <taxon>Bacteroidaceae</taxon>
        <taxon>Bacteroides</taxon>
    </lineage>
</organism>
<dbReference type="RefSeq" id="WP_125238489.1">
    <property type="nucleotide sequence ID" value="NZ_JBGYVB010000130.1"/>
</dbReference>
<gene>
    <name evidence="3" type="ORF">EII33_03085</name>
</gene>
<dbReference type="Proteomes" id="UP000279562">
    <property type="component" value="Unassembled WGS sequence"/>
</dbReference>
<evidence type="ECO:0000256" key="2">
    <source>
        <dbReference type="SAM" id="SignalP"/>
    </source>
</evidence>
<evidence type="ECO:0000313" key="3">
    <source>
        <dbReference type="EMBL" id="RRD92599.1"/>
    </source>
</evidence>
<comment type="caution">
    <text evidence="3">The sequence shown here is derived from an EMBL/GenBank/DDBJ whole genome shotgun (WGS) entry which is preliminary data.</text>
</comment>
<feature type="chain" id="PRO_5018288583" evidence="2">
    <location>
        <begin position="25"/>
        <end position="544"/>
    </location>
</feature>
<feature type="region of interest" description="Disordered" evidence="1">
    <location>
        <begin position="42"/>
        <end position="68"/>
    </location>
</feature>
<feature type="signal peptide" evidence="2">
    <location>
        <begin position="1"/>
        <end position="24"/>
    </location>
</feature>
<keyword evidence="2" id="KW-0732">Signal</keyword>
<evidence type="ECO:0000256" key="1">
    <source>
        <dbReference type="SAM" id="MobiDB-lite"/>
    </source>
</evidence>
<reference evidence="3 4" key="1">
    <citation type="submission" date="2018-11" db="EMBL/GenBank/DDBJ databases">
        <title>Genomes From Bacteria Associated with the Canine Oral Cavity: a Test Case for Automated Genome-Based Taxonomic Assignment.</title>
        <authorList>
            <person name="Coil D.A."/>
            <person name="Jospin G."/>
            <person name="Darling A.E."/>
            <person name="Wallis C."/>
            <person name="Davis I.J."/>
            <person name="Harris S."/>
            <person name="Eisen J.A."/>
            <person name="Holcombe L.J."/>
            <person name="O'Flynn C."/>
        </authorList>
    </citation>
    <scope>NUCLEOTIDE SEQUENCE [LARGE SCALE GENOMIC DNA]</scope>
    <source>
        <strain evidence="3 4">OH1047_COT-310</strain>
    </source>
</reference>
<accession>A0A3P2AAR7</accession>
<proteinExistence type="predicted"/>
<keyword evidence="4" id="KW-1185">Reference proteome</keyword>